<dbReference type="EMBL" id="VSSQ01095769">
    <property type="protein sequence ID" value="MPN39759.1"/>
    <property type="molecule type" value="Genomic_DNA"/>
</dbReference>
<sequence length="94" mass="10457">MYEGLPISLIEAISCGCTPLCTPAGGIPDIIKHGETGFLSADFTYESYYSLIREYIDHGKGLISRAKLIETFENNFSIEITAQRYLKIFADSIN</sequence>
<accession>A0A645HNE2</accession>
<dbReference type="AlphaFoldDB" id="A0A645HNE2"/>
<dbReference type="Pfam" id="PF00534">
    <property type="entry name" value="Glycos_transf_1"/>
    <property type="match status" value="1"/>
</dbReference>
<comment type="caution">
    <text evidence="2">The sequence shown here is derived from an EMBL/GenBank/DDBJ whole genome shotgun (WGS) entry which is preliminary data.</text>
</comment>
<reference evidence="2" key="1">
    <citation type="submission" date="2019-08" db="EMBL/GenBank/DDBJ databases">
        <authorList>
            <person name="Kucharzyk K."/>
            <person name="Murdoch R.W."/>
            <person name="Higgins S."/>
            <person name="Loffler F."/>
        </authorList>
    </citation>
    <scope>NUCLEOTIDE SEQUENCE</scope>
</reference>
<gene>
    <name evidence="2" type="ORF">SDC9_187288</name>
</gene>
<dbReference type="SUPFAM" id="SSF53756">
    <property type="entry name" value="UDP-Glycosyltransferase/glycogen phosphorylase"/>
    <property type="match status" value="1"/>
</dbReference>
<evidence type="ECO:0000259" key="1">
    <source>
        <dbReference type="Pfam" id="PF00534"/>
    </source>
</evidence>
<proteinExistence type="predicted"/>
<name>A0A645HNE2_9ZZZZ</name>
<organism evidence="2">
    <name type="scientific">bioreactor metagenome</name>
    <dbReference type="NCBI Taxonomy" id="1076179"/>
    <lineage>
        <taxon>unclassified sequences</taxon>
        <taxon>metagenomes</taxon>
        <taxon>ecological metagenomes</taxon>
    </lineage>
</organism>
<dbReference type="GO" id="GO:0016757">
    <property type="term" value="F:glycosyltransferase activity"/>
    <property type="evidence" value="ECO:0007669"/>
    <property type="project" value="InterPro"/>
</dbReference>
<dbReference type="Gene3D" id="3.40.50.2000">
    <property type="entry name" value="Glycogen Phosphorylase B"/>
    <property type="match status" value="2"/>
</dbReference>
<feature type="domain" description="Glycosyl transferase family 1" evidence="1">
    <location>
        <begin position="2"/>
        <end position="70"/>
    </location>
</feature>
<evidence type="ECO:0000313" key="2">
    <source>
        <dbReference type="EMBL" id="MPN39759.1"/>
    </source>
</evidence>
<protein>
    <recommendedName>
        <fullName evidence="1">Glycosyl transferase family 1 domain-containing protein</fullName>
    </recommendedName>
</protein>
<dbReference type="InterPro" id="IPR001296">
    <property type="entry name" value="Glyco_trans_1"/>
</dbReference>